<protein>
    <submittedName>
        <fullName evidence="1">Uncharacterized protein</fullName>
    </submittedName>
</protein>
<dbReference type="PANTHER" id="PTHR43844">
    <property type="entry name" value="METHIONINE SYNTHASE"/>
    <property type="match status" value="1"/>
</dbReference>
<name>A0ABR3ZZC1_9LECA</name>
<proteinExistence type="predicted"/>
<dbReference type="InterPro" id="IPR038071">
    <property type="entry name" value="UROD/MetE-like_sf"/>
</dbReference>
<dbReference type="Proteomes" id="UP001590950">
    <property type="component" value="Unassembled WGS sequence"/>
</dbReference>
<dbReference type="Gene3D" id="3.20.20.210">
    <property type="match status" value="1"/>
</dbReference>
<evidence type="ECO:0000313" key="2">
    <source>
        <dbReference type="Proteomes" id="UP001590950"/>
    </source>
</evidence>
<sequence>MAAKLHRKPPSRAERLGSFLRPERLLEVQADLDNVKVQQQQLTSIKDSAVNEVVETQIKLGFHPIMGGEYRRHMFWGTFFPGMEGFEEIKNPDIDIFCNYMPDIAAFIETGHKPGESVI</sequence>
<keyword evidence="2" id="KW-1185">Reference proteome</keyword>
<dbReference type="PANTHER" id="PTHR43844:SF2">
    <property type="entry name" value="SYNTHASE, VITAMIN-B12 INDEPENDENT, PUTATIVE (AFU_ORTHOLOGUE AFUA_3G12060)-RELATED"/>
    <property type="match status" value="1"/>
</dbReference>
<dbReference type="SUPFAM" id="SSF51726">
    <property type="entry name" value="UROD/MetE-like"/>
    <property type="match status" value="1"/>
</dbReference>
<evidence type="ECO:0000313" key="1">
    <source>
        <dbReference type="EMBL" id="KAL2038101.1"/>
    </source>
</evidence>
<gene>
    <name evidence="1" type="ORF">N7G274_009048</name>
</gene>
<organism evidence="1 2">
    <name type="scientific">Stereocaulon virgatum</name>
    <dbReference type="NCBI Taxonomy" id="373712"/>
    <lineage>
        <taxon>Eukaryota</taxon>
        <taxon>Fungi</taxon>
        <taxon>Dikarya</taxon>
        <taxon>Ascomycota</taxon>
        <taxon>Pezizomycotina</taxon>
        <taxon>Lecanoromycetes</taxon>
        <taxon>OSLEUM clade</taxon>
        <taxon>Lecanoromycetidae</taxon>
        <taxon>Lecanorales</taxon>
        <taxon>Lecanorineae</taxon>
        <taxon>Stereocaulaceae</taxon>
        <taxon>Stereocaulon</taxon>
    </lineage>
</organism>
<comment type="caution">
    <text evidence="1">The sequence shown here is derived from an EMBL/GenBank/DDBJ whole genome shotgun (WGS) entry which is preliminary data.</text>
</comment>
<dbReference type="EMBL" id="JBEFKJ010000034">
    <property type="protein sequence ID" value="KAL2038101.1"/>
    <property type="molecule type" value="Genomic_DNA"/>
</dbReference>
<accession>A0ABR3ZZC1</accession>
<reference evidence="1 2" key="1">
    <citation type="submission" date="2024-09" db="EMBL/GenBank/DDBJ databases">
        <title>Rethinking Asexuality: The Enigmatic Case of Functional Sexual Genes in Lepraria (Stereocaulaceae).</title>
        <authorList>
            <person name="Doellman M."/>
            <person name="Sun Y."/>
            <person name="Barcenas-Pena A."/>
            <person name="Lumbsch H.T."/>
            <person name="Grewe F."/>
        </authorList>
    </citation>
    <scope>NUCLEOTIDE SEQUENCE [LARGE SCALE GENOMIC DNA]</scope>
    <source>
        <strain evidence="1 2">Mercado 3170</strain>
    </source>
</reference>